<feature type="domain" description="HTH lysR-type" evidence="5">
    <location>
        <begin position="8"/>
        <end position="65"/>
    </location>
</feature>
<dbReference type="AlphaFoldDB" id="A0A511QRB9"/>
<evidence type="ECO:0000256" key="4">
    <source>
        <dbReference type="ARBA" id="ARBA00023163"/>
    </source>
</evidence>
<keyword evidence="3" id="KW-0238">DNA-binding</keyword>
<proteinExistence type="inferred from homology"/>
<organism evidence="6 7">
    <name type="scientific">Vibrio superstes NBRC 103154</name>
    <dbReference type="NCBI Taxonomy" id="1219062"/>
    <lineage>
        <taxon>Bacteria</taxon>
        <taxon>Pseudomonadati</taxon>
        <taxon>Pseudomonadota</taxon>
        <taxon>Gammaproteobacteria</taxon>
        <taxon>Vibrionales</taxon>
        <taxon>Vibrionaceae</taxon>
        <taxon>Vibrio</taxon>
    </lineage>
</organism>
<evidence type="ECO:0000256" key="2">
    <source>
        <dbReference type="ARBA" id="ARBA00023015"/>
    </source>
</evidence>
<dbReference type="Gene3D" id="3.40.190.10">
    <property type="entry name" value="Periplasmic binding protein-like II"/>
    <property type="match status" value="2"/>
</dbReference>
<keyword evidence="2" id="KW-0805">Transcription regulation</keyword>
<accession>A0A511QRB9</accession>
<gene>
    <name evidence="6" type="ORF">VSU01S_21390</name>
</gene>
<reference evidence="6 7" key="1">
    <citation type="submission" date="2019-07" db="EMBL/GenBank/DDBJ databases">
        <title>Whole genome shotgun sequence of Vibrio superstes NBRC 103154.</title>
        <authorList>
            <person name="Hosoyama A."/>
            <person name="Uohara A."/>
            <person name="Ohji S."/>
            <person name="Ichikawa N."/>
        </authorList>
    </citation>
    <scope>NUCLEOTIDE SEQUENCE [LARGE SCALE GENOMIC DNA]</scope>
    <source>
        <strain evidence="6 7">NBRC 103154</strain>
    </source>
</reference>
<comment type="caution">
    <text evidence="6">The sequence shown here is derived from an EMBL/GenBank/DDBJ whole genome shotgun (WGS) entry which is preliminary data.</text>
</comment>
<evidence type="ECO:0000256" key="1">
    <source>
        <dbReference type="ARBA" id="ARBA00009437"/>
    </source>
</evidence>
<name>A0A511QRB9_9VIBR</name>
<evidence type="ECO:0000256" key="3">
    <source>
        <dbReference type="ARBA" id="ARBA00023125"/>
    </source>
</evidence>
<dbReference type="InterPro" id="IPR036390">
    <property type="entry name" value="WH_DNA-bd_sf"/>
</dbReference>
<dbReference type="Gene3D" id="1.10.10.10">
    <property type="entry name" value="Winged helix-like DNA-binding domain superfamily/Winged helix DNA-binding domain"/>
    <property type="match status" value="1"/>
</dbReference>
<dbReference type="InterPro" id="IPR050389">
    <property type="entry name" value="LysR-type_TF"/>
</dbReference>
<dbReference type="InterPro" id="IPR000847">
    <property type="entry name" value="LysR_HTH_N"/>
</dbReference>
<dbReference type="GO" id="GO:0003700">
    <property type="term" value="F:DNA-binding transcription factor activity"/>
    <property type="evidence" value="ECO:0007669"/>
    <property type="project" value="InterPro"/>
</dbReference>
<sequence length="311" mass="35245">MDKNLENLDLNLLRLLKVVVETQNTSITAEKLGISQTSVSRGMAKLRETFGDQLFIRKAHGVEPSELAEKLAEAAEHMLVPFSQVLESYQDFDPLEYDGNIVIACELTLLDIFGKGLYQALTKALPKTKFKITYWQQNSLQDTLNREVDYILHYTMFQLPQDIYTHHLSNIVINLVAKKDHPVLSNTSDWESIKHLPLVKYVSDSMKGRYDPYDELFLDQGAEPNVVLVSHSVPILVDKLINSDAIAFNSSYLLTHDDQLACYALPPLPERLKEISVSGGYLQSKRGYPLNQHLHQAVQGFFNSIVQPTIE</sequence>
<evidence type="ECO:0000313" key="6">
    <source>
        <dbReference type="EMBL" id="GEM79894.1"/>
    </source>
</evidence>
<dbReference type="RefSeq" id="WP_119010058.1">
    <property type="nucleotide sequence ID" value="NZ_BJXK01000007.1"/>
</dbReference>
<evidence type="ECO:0000313" key="7">
    <source>
        <dbReference type="Proteomes" id="UP000321113"/>
    </source>
</evidence>
<dbReference type="PROSITE" id="PS50931">
    <property type="entry name" value="HTH_LYSR"/>
    <property type="match status" value="1"/>
</dbReference>
<keyword evidence="7" id="KW-1185">Reference proteome</keyword>
<dbReference type="EMBL" id="BJXK01000007">
    <property type="protein sequence ID" value="GEM79894.1"/>
    <property type="molecule type" value="Genomic_DNA"/>
</dbReference>
<dbReference type="PANTHER" id="PTHR30118">
    <property type="entry name" value="HTH-TYPE TRANSCRIPTIONAL REGULATOR LEUO-RELATED"/>
    <property type="match status" value="1"/>
</dbReference>
<dbReference type="Pfam" id="PF00126">
    <property type="entry name" value="HTH_1"/>
    <property type="match status" value="1"/>
</dbReference>
<dbReference type="Pfam" id="PF03466">
    <property type="entry name" value="LysR_substrate"/>
    <property type="match status" value="1"/>
</dbReference>
<protein>
    <submittedName>
        <fullName evidence="6">LysR family transcriptional regulator</fullName>
    </submittedName>
</protein>
<dbReference type="OrthoDB" id="6396370at2"/>
<dbReference type="Proteomes" id="UP000321113">
    <property type="component" value="Unassembled WGS sequence"/>
</dbReference>
<comment type="similarity">
    <text evidence="1">Belongs to the LysR transcriptional regulatory family.</text>
</comment>
<keyword evidence="4" id="KW-0804">Transcription</keyword>
<dbReference type="SUPFAM" id="SSF46785">
    <property type="entry name" value="Winged helix' DNA-binding domain"/>
    <property type="match status" value="1"/>
</dbReference>
<dbReference type="GO" id="GO:0003677">
    <property type="term" value="F:DNA binding"/>
    <property type="evidence" value="ECO:0007669"/>
    <property type="project" value="UniProtKB-KW"/>
</dbReference>
<dbReference type="PANTHER" id="PTHR30118:SF15">
    <property type="entry name" value="TRANSCRIPTIONAL REGULATORY PROTEIN"/>
    <property type="match status" value="1"/>
</dbReference>
<dbReference type="InterPro" id="IPR036388">
    <property type="entry name" value="WH-like_DNA-bd_sf"/>
</dbReference>
<dbReference type="SUPFAM" id="SSF53850">
    <property type="entry name" value="Periplasmic binding protein-like II"/>
    <property type="match status" value="1"/>
</dbReference>
<evidence type="ECO:0000259" key="5">
    <source>
        <dbReference type="PROSITE" id="PS50931"/>
    </source>
</evidence>
<dbReference type="InterPro" id="IPR005119">
    <property type="entry name" value="LysR_subst-bd"/>
</dbReference>